<dbReference type="Pfam" id="PF07557">
    <property type="entry name" value="Shugoshin_C"/>
    <property type="match status" value="1"/>
</dbReference>
<proteinExistence type="inferred from homology"/>
<evidence type="ECO:0000313" key="6">
    <source>
        <dbReference type="Proteomes" id="UP001152759"/>
    </source>
</evidence>
<keyword evidence="6" id="KW-1185">Reference proteome</keyword>
<feature type="compositionally biased region" description="Low complexity" evidence="3">
    <location>
        <begin position="302"/>
        <end position="322"/>
    </location>
</feature>
<evidence type="ECO:0000256" key="1">
    <source>
        <dbReference type="ARBA" id="ARBA00010845"/>
    </source>
</evidence>
<name>A0A9P0G5X8_BEMTA</name>
<dbReference type="GO" id="GO:0005634">
    <property type="term" value="C:nucleus"/>
    <property type="evidence" value="ECO:0007669"/>
    <property type="project" value="InterPro"/>
</dbReference>
<dbReference type="AlphaFoldDB" id="A0A9P0G5X8"/>
<feature type="compositionally biased region" description="Basic and acidic residues" evidence="3">
    <location>
        <begin position="325"/>
        <end position="338"/>
    </location>
</feature>
<feature type="compositionally biased region" description="Low complexity" evidence="3">
    <location>
        <begin position="566"/>
        <end position="580"/>
    </location>
</feature>
<evidence type="ECO:0000256" key="2">
    <source>
        <dbReference type="ARBA" id="ARBA00022829"/>
    </source>
</evidence>
<organism evidence="5 6">
    <name type="scientific">Bemisia tabaci</name>
    <name type="common">Sweetpotato whitefly</name>
    <name type="synonym">Aleurodes tabaci</name>
    <dbReference type="NCBI Taxonomy" id="7038"/>
    <lineage>
        <taxon>Eukaryota</taxon>
        <taxon>Metazoa</taxon>
        <taxon>Ecdysozoa</taxon>
        <taxon>Arthropoda</taxon>
        <taxon>Hexapoda</taxon>
        <taxon>Insecta</taxon>
        <taxon>Pterygota</taxon>
        <taxon>Neoptera</taxon>
        <taxon>Paraneoptera</taxon>
        <taxon>Hemiptera</taxon>
        <taxon>Sternorrhyncha</taxon>
        <taxon>Aleyrodoidea</taxon>
        <taxon>Aleyrodidae</taxon>
        <taxon>Aleyrodinae</taxon>
        <taxon>Bemisia</taxon>
    </lineage>
</organism>
<feature type="compositionally biased region" description="Polar residues" evidence="3">
    <location>
        <begin position="226"/>
        <end position="236"/>
    </location>
</feature>
<protein>
    <recommendedName>
        <fullName evidence="4">Shugoshin C-terminal domain-containing protein</fullName>
    </recommendedName>
</protein>
<dbReference type="Proteomes" id="UP001152759">
    <property type="component" value="Chromosome 7"/>
</dbReference>
<feature type="compositionally biased region" description="Basic and acidic residues" evidence="3">
    <location>
        <begin position="256"/>
        <end position="270"/>
    </location>
</feature>
<feature type="domain" description="Shugoshin C-terminal" evidence="4">
    <location>
        <begin position="580"/>
        <end position="603"/>
    </location>
</feature>
<evidence type="ECO:0000256" key="3">
    <source>
        <dbReference type="SAM" id="MobiDB-lite"/>
    </source>
</evidence>
<dbReference type="InterPro" id="IPR011515">
    <property type="entry name" value="Shugoshin_C"/>
</dbReference>
<reference evidence="5" key="1">
    <citation type="submission" date="2021-12" db="EMBL/GenBank/DDBJ databases">
        <authorList>
            <person name="King R."/>
        </authorList>
    </citation>
    <scope>NUCLEOTIDE SEQUENCE</scope>
</reference>
<feature type="compositionally biased region" description="Polar residues" evidence="3">
    <location>
        <begin position="556"/>
        <end position="565"/>
    </location>
</feature>
<feature type="compositionally biased region" description="Basic and acidic residues" evidence="3">
    <location>
        <begin position="216"/>
        <end position="225"/>
    </location>
</feature>
<dbReference type="EMBL" id="OU963868">
    <property type="protein sequence ID" value="CAH0775839.1"/>
    <property type="molecule type" value="Genomic_DNA"/>
</dbReference>
<feature type="compositionally biased region" description="Polar residues" evidence="3">
    <location>
        <begin position="343"/>
        <end position="358"/>
    </location>
</feature>
<evidence type="ECO:0000259" key="4">
    <source>
        <dbReference type="Pfam" id="PF07557"/>
    </source>
</evidence>
<dbReference type="KEGG" id="btab:109032993"/>
<feature type="region of interest" description="Disordered" evidence="3">
    <location>
        <begin position="556"/>
        <end position="603"/>
    </location>
</feature>
<comment type="similarity">
    <text evidence="1">Belongs to the shugoshin family.</text>
</comment>
<dbReference type="GO" id="GO:0045132">
    <property type="term" value="P:meiotic chromosome segregation"/>
    <property type="evidence" value="ECO:0007669"/>
    <property type="project" value="InterPro"/>
</dbReference>
<accession>A0A9P0G5X8</accession>
<dbReference type="GO" id="GO:0000775">
    <property type="term" value="C:chromosome, centromeric region"/>
    <property type="evidence" value="ECO:0007669"/>
    <property type="project" value="InterPro"/>
</dbReference>
<feature type="region of interest" description="Disordered" evidence="3">
    <location>
        <begin position="206"/>
        <end position="360"/>
    </location>
</feature>
<gene>
    <name evidence="5" type="ORF">BEMITA_LOCUS12003</name>
</gene>
<keyword evidence="2" id="KW-0159">Chromosome partition</keyword>
<evidence type="ECO:0000313" key="5">
    <source>
        <dbReference type="EMBL" id="CAH0775839.1"/>
    </source>
</evidence>
<sequence>MFAPNLYHKKLQKRIYKLLKKNRRICVAIKQIVKEDRDLHQKNENLVKELQKERLRSQTLHADLTYLQLENLQYMNTVGAIRAAQSSLGSEIPKLENRVRDLITDLINASSHLGPLQNSVGIIRHLTLDLQGQENSNNSISSPAPPRYVNAMGQKRMNLDIFPKNTGVALNPIEEVSQEISTTSPQVSAKKAPRYERKCKKGLRHLVSTRTSFRRRSSEISKEPSDQSNVCLSNTNNDEEGDRVVSNTNNDEEGDRVENFKSVHCEENSPKRSNKSDSGSSMELTPKVGNAGVSEDSTTPQSEESPLRSSRNSSSTLNPSSTPRKYSDVLKSAEKRNDGISPVSRSSNLESEPQQELSFSLPYSDIESTLQRITVRRGASHRKVLRAEPSFSGSYIPYSSTETPGNIVCKTEPVDELENSDVSKSAKSHSVKDTFSFYVFEPSSTLKAVEDNDENFTPIVNKGKKMKKTRKLKSTSSSCSMNRTSLMSANEVNIAANLYNSTPIESSKPQHIKRKPLATLASSTRIGSNDSAVSQGSNFINSDSVLSPILKSSTDQSTHNVTLVHSSSENSGSQNDSSQGRPRRNAAKNANYKEPSLNVKLRR</sequence>